<feature type="region of interest" description="Disordered" evidence="1">
    <location>
        <begin position="11"/>
        <end position="46"/>
    </location>
</feature>
<keyword evidence="3" id="KW-1185">Reference proteome</keyword>
<feature type="compositionally biased region" description="Basic residues" evidence="1">
    <location>
        <begin position="98"/>
        <end position="107"/>
    </location>
</feature>
<gene>
    <name evidence="2" type="ORF">GH714_033327</name>
</gene>
<organism evidence="2 3">
    <name type="scientific">Hevea brasiliensis</name>
    <name type="common">Para rubber tree</name>
    <name type="synonym">Siphonia brasiliensis</name>
    <dbReference type="NCBI Taxonomy" id="3981"/>
    <lineage>
        <taxon>Eukaryota</taxon>
        <taxon>Viridiplantae</taxon>
        <taxon>Streptophyta</taxon>
        <taxon>Embryophyta</taxon>
        <taxon>Tracheophyta</taxon>
        <taxon>Spermatophyta</taxon>
        <taxon>Magnoliopsida</taxon>
        <taxon>eudicotyledons</taxon>
        <taxon>Gunneridae</taxon>
        <taxon>Pentapetalae</taxon>
        <taxon>rosids</taxon>
        <taxon>fabids</taxon>
        <taxon>Malpighiales</taxon>
        <taxon>Euphorbiaceae</taxon>
        <taxon>Crotonoideae</taxon>
        <taxon>Micrandreae</taxon>
        <taxon>Hevea</taxon>
    </lineage>
</organism>
<reference evidence="2 3" key="1">
    <citation type="journal article" date="2020" name="Mol. Plant">
        <title>The Chromosome-Based Rubber Tree Genome Provides New Insights into Spurge Genome Evolution and Rubber Biosynthesis.</title>
        <authorList>
            <person name="Liu J."/>
            <person name="Shi C."/>
            <person name="Shi C.C."/>
            <person name="Li W."/>
            <person name="Zhang Q.J."/>
            <person name="Zhang Y."/>
            <person name="Li K."/>
            <person name="Lu H.F."/>
            <person name="Shi C."/>
            <person name="Zhu S.T."/>
            <person name="Xiao Z.Y."/>
            <person name="Nan H."/>
            <person name="Yue Y."/>
            <person name="Zhu X.G."/>
            <person name="Wu Y."/>
            <person name="Hong X.N."/>
            <person name="Fan G.Y."/>
            <person name="Tong Y."/>
            <person name="Zhang D."/>
            <person name="Mao C.L."/>
            <person name="Liu Y.L."/>
            <person name="Hao S.J."/>
            <person name="Liu W.Q."/>
            <person name="Lv M.Q."/>
            <person name="Zhang H.B."/>
            <person name="Liu Y."/>
            <person name="Hu-Tang G.R."/>
            <person name="Wang J.P."/>
            <person name="Wang J.H."/>
            <person name="Sun Y.H."/>
            <person name="Ni S.B."/>
            <person name="Chen W.B."/>
            <person name="Zhang X.C."/>
            <person name="Jiao Y.N."/>
            <person name="Eichler E.E."/>
            <person name="Li G.H."/>
            <person name="Liu X."/>
            <person name="Gao L.Z."/>
        </authorList>
    </citation>
    <scope>NUCLEOTIDE SEQUENCE [LARGE SCALE GENOMIC DNA]</scope>
    <source>
        <strain evidence="3">cv. GT1</strain>
        <tissue evidence="2">Leaf</tissue>
    </source>
</reference>
<evidence type="ECO:0000313" key="3">
    <source>
        <dbReference type="Proteomes" id="UP000467840"/>
    </source>
</evidence>
<protein>
    <submittedName>
        <fullName evidence="2">Uncharacterized protein</fullName>
    </submittedName>
</protein>
<sequence length="107" mass="11827">MQLGWVIMSAEDGGRGEQEYAHNPSAAQRNPAGCRPTVSNDEFDQENGGYAQVVGTRESVRMKWTSQMDVAMDIPDGCGKENRTGAEASINRDVLNQKRGRRNHGFK</sequence>
<dbReference type="EMBL" id="JAAGAX010000016">
    <property type="protein sequence ID" value="KAF2289266.1"/>
    <property type="molecule type" value="Genomic_DNA"/>
</dbReference>
<name>A0A6A6KMF3_HEVBR</name>
<accession>A0A6A6KMF3</accession>
<proteinExistence type="predicted"/>
<evidence type="ECO:0000256" key="1">
    <source>
        <dbReference type="SAM" id="MobiDB-lite"/>
    </source>
</evidence>
<dbReference type="AlphaFoldDB" id="A0A6A6KMF3"/>
<comment type="caution">
    <text evidence="2">The sequence shown here is derived from an EMBL/GenBank/DDBJ whole genome shotgun (WGS) entry which is preliminary data.</text>
</comment>
<evidence type="ECO:0000313" key="2">
    <source>
        <dbReference type="EMBL" id="KAF2289266.1"/>
    </source>
</evidence>
<feature type="region of interest" description="Disordered" evidence="1">
    <location>
        <begin position="77"/>
        <end position="107"/>
    </location>
</feature>
<dbReference type="Proteomes" id="UP000467840">
    <property type="component" value="Chromosome 8"/>
</dbReference>